<dbReference type="Pfam" id="PF02458">
    <property type="entry name" value="Transferase"/>
    <property type="match status" value="1"/>
</dbReference>
<organism evidence="2 3">
    <name type="scientific">Abeliophyllum distichum</name>
    <dbReference type="NCBI Taxonomy" id="126358"/>
    <lineage>
        <taxon>Eukaryota</taxon>
        <taxon>Viridiplantae</taxon>
        <taxon>Streptophyta</taxon>
        <taxon>Embryophyta</taxon>
        <taxon>Tracheophyta</taxon>
        <taxon>Spermatophyta</taxon>
        <taxon>Magnoliopsida</taxon>
        <taxon>eudicotyledons</taxon>
        <taxon>Gunneridae</taxon>
        <taxon>Pentapetalae</taxon>
        <taxon>asterids</taxon>
        <taxon>lamiids</taxon>
        <taxon>Lamiales</taxon>
        <taxon>Oleaceae</taxon>
        <taxon>Forsythieae</taxon>
        <taxon>Abeliophyllum</taxon>
    </lineage>
</organism>
<evidence type="ECO:0000313" key="3">
    <source>
        <dbReference type="Proteomes" id="UP001604336"/>
    </source>
</evidence>
<gene>
    <name evidence="2" type="ORF">Adt_11228</name>
</gene>
<keyword evidence="3" id="KW-1185">Reference proteome</keyword>
<reference evidence="3" key="1">
    <citation type="submission" date="2024-07" db="EMBL/GenBank/DDBJ databases">
        <title>Two chromosome-level genome assemblies of Korean endemic species Abeliophyllum distichum and Forsythia ovata (Oleaceae).</title>
        <authorList>
            <person name="Jang H."/>
        </authorList>
    </citation>
    <scope>NUCLEOTIDE SEQUENCE [LARGE SCALE GENOMIC DNA]</scope>
</reference>
<dbReference type="InterPro" id="IPR051283">
    <property type="entry name" value="Sec_Metabolite_Acyltrans"/>
</dbReference>
<dbReference type="PANTHER" id="PTHR31896:SF64">
    <property type="entry name" value="TRICHOTHECENE 3-O-ACETYLTRANSFERASE"/>
    <property type="match status" value="1"/>
</dbReference>
<dbReference type="AlphaFoldDB" id="A0ABD1UM92"/>
<proteinExistence type="predicted"/>
<dbReference type="PANTHER" id="PTHR31896">
    <property type="entry name" value="FAMILY REGULATORY PROTEIN, PUTATIVE (AFU_ORTHOLOGUE AFUA_3G14730)-RELATED"/>
    <property type="match status" value="1"/>
</dbReference>
<sequence>MSLQSFTLLSKSTIFPSQKSNLGDLKLSVSDLPMLSCHYIQKGGLFTRPPFPISQLVTHLKTSLSQSLTHFPPLAGRLTTDSKGYVYITCNDAGVDFIHASGFNIHVRDVLGSIDVPDEVKGFFAFDQKVSYEGHFSPILAVQVTELADGVFIGCTVNHAVTDGTSFWNFFNTFAEVSRGVKRISRTPDFRRDSVLISPAVIKLPAGGPKVSFSVDAPLRERIFSFSRESIQKLKSKTNNQKWELNIVELMGKQSNDPLKFPDGKLTPLTWFRKAISRESNYSSNQTAEISSFQSLCALLWRGITRARKLPSCKTTTFRMAVNCRHRLEPRLETLYFGNAIQSIPTYASTGDVLGNDLRWCAEQLNRNVFAHDNNTVRKYIGDWERDPRCFPLGNFDGAMITMGSSPRFPMYENDFGWGKPIAVRSGRANKFDGKISAFPGRNGGGSIDLEVALAPETMAALESDPEFMEYVLGY</sequence>
<evidence type="ECO:0000313" key="2">
    <source>
        <dbReference type="EMBL" id="KAL2526174.1"/>
    </source>
</evidence>
<evidence type="ECO:0000256" key="1">
    <source>
        <dbReference type="ARBA" id="ARBA00022679"/>
    </source>
</evidence>
<dbReference type="EMBL" id="JBFOLK010000003">
    <property type="protein sequence ID" value="KAL2526174.1"/>
    <property type="molecule type" value="Genomic_DNA"/>
</dbReference>
<dbReference type="Proteomes" id="UP001604336">
    <property type="component" value="Unassembled WGS sequence"/>
</dbReference>
<dbReference type="GO" id="GO:0016740">
    <property type="term" value="F:transferase activity"/>
    <property type="evidence" value="ECO:0007669"/>
    <property type="project" value="UniProtKB-KW"/>
</dbReference>
<name>A0ABD1UM92_9LAMI</name>
<dbReference type="Gene3D" id="3.30.559.10">
    <property type="entry name" value="Chloramphenicol acetyltransferase-like domain"/>
    <property type="match status" value="2"/>
</dbReference>
<dbReference type="InterPro" id="IPR023213">
    <property type="entry name" value="CAT-like_dom_sf"/>
</dbReference>
<accession>A0ABD1UM92</accession>
<comment type="caution">
    <text evidence="2">The sequence shown here is derived from an EMBL/GenBank/DDBJ whole genome shotgun (WGS) entry which is preliminary data.</text>
</comment>
<protein>
    <submittedName>
        <fullName evidence="2">HXXXD-type acyl-transferase family protein</fullName>
    </submittedName>
</protein>
<keyword evidence="1" id="KW-0808">Transferase</keyword>